<organism evidence="1 2">
    <name type="scientific">Porcisia hertigi</name>
    <dbReference type="NCBI Taxonomy" id="2761500"/>
    <lineage>
        <taxon>Eukaryota</taxon>
        <taxon>Discoba</taxon>
        <taxon>Euglenozoa</taxon>
        <taxon>Kinetoplastea</taxon>
        <taxon>Metakinetoplastina</taxon>
        <taxon>Trypanosomatida</taxon>
        <taxon>Trypanosomatidae</taxon>
        <taxon>Leishmaniinae</taxon>
        <taxon>Porcisia</taxon>
    </lineage>
</organism>
<name>A0A836HF85_9TRYP</name>
<gene>
    <name evidence="1" type="ORF">JKF63_00509</name>
</gene>
<dbReference type="GeneID" id="94286637"/>
<dbReference type="AlphaFoldDB" id="A0A836HF85"/>
<dbReference type="RefSeq" id="XP_067752717.1">
    <property type="nucleotide sequence ID" value="XM_067896560.1"/>
</dbReference>
<keyword evidence="2" id="KW-1185">Reference proteome</keyword>
<evidence type="ECO:0000313" key="2">
    <source>
        <dbReference type="Proteomes" id="UP000674318"/>
    </source>
</evidence>
<dbReference type="KEGG" id="phet:94286637"/>
<accession>A0A836HF85</accession>
<evidence type="ECO:0000313" key="1">
    <source>
        <dbReference type="EMBL" id="KAG5490389.1"/>
    </source>
</evidence>
<proteinExistence type="predicted"/>
<comment type="caution">
    <text evidence="1">The sequence shown here is derived from an EMBL/GenBank/DDBJ whole genome shotgun (WGS) entry which is preliminary data.</text>
</comment>
<dbReference type="EMBL" id="JAFJZO010000036">
    <property type="protein sequence ID" value="KAG5490389.1"/>
    <property type="molecule type" value="Genomic_DNA"/>
</dbReference>
<sequence length="124" mass="13275">MNGKKDPLATGKGGTLRIRKALLDSVCDYNEACLHSGAAAGTEAAEPSATSTQRIDRFPDALPRMVAQLNLNLTNPAWAMEECVRLCPAAEVWCGTALPKEVWAPPGTAECPFGTEPVDFHAHR</sequence>
<dbReference type="Proteomes" id="UP000674318">
    <property type="component" value="Unassembled WGS sequence"/>
</dbReference>
<reference evidence="1 2" key="1">
    <citation type="submission" date="2021-02" db="EMBL/GenBank/DDBJ databases">
        <title>Porcisia hertigi Genome sequencing and assembly.</title>
        <authorList>
            <person name="Almutairi H."/>
            <person name="Gatherer D."/>
        </authorList>
    </citation>
    <scope>NUCLEOTIDE SEQUENCE [LARGE SCALE GENOMIC DNA]</scope>
    <source>
        <strain evidence="1 2">C119</strain>
    </source>
</reference>
<dbReference type="OrthoDB" id="270836at2759"/>
<protein>
    <submittedName>
        <fullName evidence="1">Uncharacterized protein</fullName>
    </submittedName>
</protein>